<comment type="similarity">
    <text evidence="1">Belongs to the PPR family. P subfamily.</text>
</comment>
<dbReference type="EMBL" id="CP093345">
    <property type="protein sequence ID" value="WOG91087.1"/>
    <property type="molecule type" value="Genomic_DNA"/>
</dbReference>
<organism evidence="3 4">
    <name type="scientific">Daucus carota subsp. sativus</name>
    <name type="common">Carrot</name>
    <dbReference type="NCBI Taxonomy" id="79200"/>
    <lineage>
        <taxon>Eukaryota</taxon>
        <taxon>Viridiplantae</taxon>
        <taxon>Streptophyta</taxon>
        <taxon>Embryophyta</taxon>
        <taxon>Tracheophyta</taxon>
        <taxon>Spermatophyta</taxon>
        <taxon>Magnoliopsida</taxon>
        <taxon>eudicotyledons</taxon>
        <taxon>Gunneridae</taxon>
        <taxon>Pentapetalae</taxon>
        <taxon>asterids</taxon>
        <taxon>campanulids</taxon>
        <taxon>Apiales</taxon>
        <taxon>Apiaceae</taxon>
        <taxon>Apioideae</taxon>
        <taxon>Scandiceae</taxon>
        <taxon>Daucinae</taxon>
        <taxon>Daucus</taxon>
        <taxon>Daucus sect. Daucus</taxon>
    </lineage>
</organism>
<gene>
    <name evidence="3" type="ORF">DCAR_0310335</name>
</gene>
<proteinExistence type="inferred from homology"/>
<evidence type="ECO:0000256" key="2">
    <source>
        <dbReference type="SAM" id="MobiDB-lite"/>
    </source>
</evidence>
<reference evidence="3" key="1">
    <citation type="journal article" date="2016" name="Nat. Genet.">
        <title>A high-quality carrot genome assembly provides new insights into carotenoid accumulation and asterid genome evolution.</title>
        <authorList>
            <person name="Iorizzo M."/>
            <person name="Ellison S."/>
            <person name="Senalik D."/>
            <person name="Zeng P."/>
            <person name="Satapoomin P."/>
            <person name="Huang J."/>
            <person name="Bowman M."/>
            <person name="Iovene M."/>
            <person name="Sanseverino W."/>
            <person name="Cavagnaro P."/>
            <person name="Yildiz M."/>
            <person name="Macko-Podgorni A."/>
            <person name="Moranska E."/>
            <person name="Grzebelus E."/>
            <person name="Grzebelus D."/>
            <person name="Ashrafi H."/>
            <person name="Zheng Z."/>
            <person name="Cheng S."/>
            <person name="Spooner D."/>
            <person name="Van Deynze A."/>
            <person name="Simon P."/>
        </authorList>
    </citation>
    <scope>NUCLEOTIDE SEQUENCE</scope>
    <source>
        <tissue evidence="3">Leaf</tissue>
    </source>
</reference>
<evidence type="ECO:0000256" key="1">
    <source>
        <dbReference type="ARBA" id="ARBA00007626"/>
    </source>
</evidence>
<evidence type="ECO:0000313" key="3">
    <source>
        <dbReference type="EMBL" id="WOG91087.1"/>
    </source>
</evidence>
<feature type="compositionally biased region" description="Acidic residues" evidence="2">
    <location>
        <begin position="36"/>
        <end position="54"/>
    </location>
</feature>
<sequence length="136" mass="15304">MRSNKDEDDDLADRFSELETLASADETQARSASCEGNDELISESELSDGGSDDEVAGCKKELQLSDIKAERSKKKFEQKRSSGKLLNAVITAPALSIKSVLHKWVEDGNEVKKSDTRKIISYFQKRRMYRRALQVC</sequence>
<accession>A0AAF0WJM3</accession>
<name>A0AAF0WJM3_DAUCS</name>
<feature type="region of interest" description="Disordered" evidence="2">
    <location>
        <begin position="20"/>
        <end position="54"/>
    </location>
</feature>
<dbReference type="AlphaFoldDB" id="A0AAF0WJM3"/>
<protein>
    <submittedName>
        <fullName evidence="3">Uncharacterized protein</fullName>
    </submittedName>
</protein>
<evidence type="ECO:0000313" key="4">
    <source>
        <dbReference type="Proteomes" id="UP000077755"/>
    </source>
</evidence>
<reference evidence="3" key="2">
    <citation type="submission" date="2022-03" db="EMBL/GenBank/DDBJ databases">
        <title>Draft title - Genomic analysis of global carrot germplasm unveils the trajectory of domestication and the origin of high carotenoid orange carrot.</title>
        <authorList>
            <person name="Iorizzo M."/>
            <person name="Ellison S."/>
            <person name="Senalik D."/>
            <person name="Macko-Podgorni A."/>
            <person name="Grzebelus D."/>
            <person name="Bostan H."/>
            <person name="Rolling W."/>
            <person name="Curaba J."/>
            <person name="Simon P."/>
        </authorList>
    </citation>
    <scope>NUCLEOTIDE SEQUENCE</scope>
    <source>
        <tissue evidence="3">Leaf</tissue>
    </source>
</reference>
<keyword evidence="4" id="KW-1185">Reference proteome</keyword>
<dbReference type="PANTHER" id="PTHR45717:SF15">
    <property type="entry name" value="AGL218WP"/>
    <property type="match status" value="1"/>
</dbReference>
<dbReference type="Proteomes" id="UP000077755">
    <property type="component" value="Chromosome 3"/>
</dbReference>
<dbReference type="PANTHER" id="PTHR45717">
    <property type="entry name" value="OS12G0527900 PROTEIN"/>
    <property type="match status" value="1"/>
</dbReference>
<dbReference type="GO" id="GO:0005739">
    <property type="term" value="C:mitochondrion"/>
    <property type="evidence" value="ECO:0007669"/>
    <property type="project" value="TreeGrafter"/>
</dbReference>